<organism evidence="4 5">
    <name type="scientific">Dyadobacter sandarakinus</name>
    <dbReference type="NCBI Taxonomy" id="2747268"/>
    <lineage>
        <taxon>Bacteria</taxon>
        <taxon>Pseudomonadati</taxon>
        <taxon>Bacteroidota</taxon>
        <taxon>Cytophagia</taxon>
        <taxon>Cytophagales</taxon>
        <taxon>Spirosomataceae</taxon>
        <taxon>Dyadobacter</taxon>
    </lineage>
</organism>
<keyword evidence="1 2" id="KW-0597">Phosphoprotein</keyword>
<dbReference type="PANTHER" id="PTHR44591">
    <property type="entry name" value="STRESS RESPONSE REGULATOR PROTEIN 1"/>
    <property type="match status" value="1"/>
</dbReference>
<dbReference type="EMBL" id="CP056775">
    <property type="protein sequence ID" value="QRR00324.1"/>
    <property type="molecule type" value="Genomic_DNA"/>
</dbReference>
<dbReference type="InterPro" id="IPR050595">
    <property type="entry name" value="Bact_response_regulator"/>
</dbReference>
<sequence>MSQREVYFVDDDPDQRKMLRELFKACLPGYTIRFFDSGQALYLHLVAISADNYNGPLPGLLLMDLHMPGIDGYNLLKLVRHRINHQNINWSKVPVVIFTNFVTGTQINECYEAGANSVMVKPLKADDLMDMMNVTCKYWLQYNHL</sequence>
<dbReference type="RefSeq" id="WP_204661267.1">
    <property type="nucleotide sequence ID" value="NZ_CP056775.1"/>
</dbReference>
<dbReference type="PROSITE" id="PS50110">
    <property type="entry name" value="RESPONSE_REGULATORY"/>
    <property type="match status" value="1"/>
</dbReference>
<feature type="modified residue" description="4-aspartylphosphate" evidence="2">
    <location>
        <position position="64"/>
    </location>
</feature>
<protein>
    <submittedName>
        <fullName evidence="4">Response regulator</fullName>
    </submittedName>
</protein>
<evidence type="ECO:0000259" key="3">
    <source>
        <dbReference type="PROSITE" id="PS50110"/>
    </source>
</evidence>
<dbReference type="InterPro" id="IPR011006">
    <property type="entry name" value="CheY-like_superfamily"/>
</dbReference>
<dbReference type="Pfam" id="PF00072">
    <property type="entry name" value="Response_reg"/>
    <property type="match status" value="1"/>
</dbReference>
<gene>
    <name evidence="4" type="ORF">HWI92_05085</name>
</gene>
<dbReference type="SUPFAM" id="SSF52172">
    <property type="entry name" value="CheY-like"/>
    <property type="match status" value="1"/>
</dbReference>
<evidence type="ECO:0000256" key="1">
    <source>
        <dbReference type="ARBA" id="ARBA00022553"/>
    </source>
</evidence>
<accession>A0ABX7I2P1</accession>
<dbReference type="PANTHER" id="PTHR44591:SF3">
    <property type="entry name" value="RESPONSE REGULATORY DOMAIN-CONTAINING PROTEIN"/>
    <property type="match status" value="1"/>
</dbReference>
<feature type="domain" description="Response regulatory" evidence="3">
    <location>
        <begin position="5"/>
        <end position="136"/>
    </location>
</feature>
<keyword evidence="5" id="KW-1185">Reference proteome</keyword>
<reference evidence="4 5" key="1">
    <citation type="submission" date="2020-06" db="EMBL/GenBank/DDBJ databases">
        <title>Dyadobacter sandarakinus sp. nov., isolated from the soil of the Arctic Yellow River Station.</title>
        <authorList>
            <person name="Zhang Y."/>
            <person name="Peng F."/>
        </authorList>
    </citation>
    <scope>NUCLEOTIDE SEQUENCE [LARGE SCALE GENOMIC DNA]</scope>
    <source>
        <strain evidence="4 5">Q3-56</strain>
    </source>
</reference>
<dbReference type="Proteomes" id="UP000612680">
    <property type="component" value="Chromosome"/>
</dbReference>
<evidence type="ECO:0000313" key="5">
    <source>
        <dbReference type="Proteomes" id="UP000612680"/>
    </source>
</evidence>
<proteinExistence type="predicted"/>
<evidence type="ECO:0000313" key="4">
    <source>
        <dbReference type="EMBL" id="QRR00324.1"/>
    </source>
</evidence>
<dbReference type="SMART" id="SM00448">
    <property type="entry name" value="REC"/>
    <property type="match status" value="1"/>
</dbReference>
<dbReference type="Gene3D" id="3.40.50.2300">
    <property type="match status" value="1"/>
</dbReference>
<dbReference type="InterPro" id="IPR001789">
    <property type="entry name" value="Sig_transdc_resp-reg_receiver"/>
</dbReference>
<name>A0ABX7I2P1_9BACT</name>
<evidence type="ECO:0000256" key="2">
    <source>
        <dbReference type="PROSITE-ProRule" id="PRU00169"/>
    </source>
</evidence>